<name>A0ABM7VL79_9BACT</name>
<keyword evidence="2" id="KW-0614">Plasmid</keyword>
<gene>
    <name evidence="2" type="ORF">PEPS_40210</name>
</gene>
<evidence type="ECO:0000313" key="2">
    <source>
        <dbReference type="EMBL" id="BDD01741.1"/>
    </source>
</evidence>
<proteinExistence type="predicted"/>
<reference evidence="2 3" key="1">
    <citation type="submission" date="2021-12" db="EMBL/GenBank/DDBJ databases">
        <title>Genome sequencing of bacteria with rrn-lacking chromosome and rrn-plasmid.</title>
        <authorList>
            <person name="Anda M."/>
            <person name="Iwasaki W."/>
        </authorList>
    </citation>
    <scope>NUCLEOTIDE SEQUENCE [LARGE SCALE GENOMIC DNA]</scope>
    <source>
        <strain evidence="2 3">NBRC 101262</strain>
        <plasmid evidence="2 3">pPP3</plasmid>
    </source>
</reference>
<organism evidence="2 3">
    <name type="scientific">Persicobacter psychrovividus</name>
    <dbReference type="NCBI Taxonomy" id="387638"/>
    <lineage>
        <taxon>Bacteria</taxon>
        <taxon>Pseudomonadati</taxon>
        <taxon>Bacteroidota</taxon>
        <taxon>Cytophagia</taxon>
        <taxon>Cytophagales</taxon>
        <taxon>Persicobacteraceae</taxon>
        <taxon>Persicobacter</taxon>
    </lineage>
</organism>
<feature type="region of interest" description="Disordered" evidence="1">
    <location>
        <begin position="1"/>
        <end position="26"/>
    </location>
</feature>
<dbReference type="Proteomes" id="UP001354989">
    <property type="component" value="Plasmid pPP3"/>
</dbReference>
<dbReference type="EMBL" id="AP025295">
    <property type="protein sequence ID" value="BDD01741.1"/>
    <property type="molecule type" value="Genomic_DNA"/>
</dbReference>
<evidence type="ECO:0000313" key="3">
    <source>
        <dbReference type="Proteomes" id="UP001354989"/>
    </source>
</evidence>
<keyword evidence="3" id="KW-1185">Reference proteome</keyword>
<accession>A0ABM7VL79</accession>
<protein>
    <submittedName>
        <fullName evidence="2">Uncharacterized protein</fullName>
    </submittedName>
</protein>
<evidence type="ECO:0000256" key="1">
    <source>
        <dbReference type="SAM" id="MobiDB-lite"/>
    </source>
</evidence>
<geneLocation type="plasmid" evidence="2 3">
    <name>pPP3</name>
</geneLocation>
<sequence length="87" mass="10336">MHLKAHSAKLDRKSNKKKMTEKKLNQVAEQEVRQLRRFIKEGHVPKESVTMELFVETVSEDRNVPREQAAKLEERLAFWMKEIGFEL</sequence>